<dbReference type="EMBL" id="JACXVP010000018">
    <property type="protein sequence ID" value="KAG5569003.1"/>
    <property type="molecule type" value="Genomic_DNA"/>
</dbReference>
<evidence type="ECO:0000256" key="2">
    <source>
        <dbReference type="ARBA" id="ARBA00022980"/>
    </source>
</evidence>
<reference evidence="4" key="1">
    <citation type="submission" date="2020-09" db="EMBL/GenBank/DDBJ databases">
        <title>De no assembly of potato wild relative species, Solanum commersonii.</title>
        <authorList>
            <person name="Cho K."/>
        </authorList>
    </citation>
    <scope>NUCLEOTIDE SEQUENCE</scope>
    <source>
        <strain evidence="4">LZ3.2</strain>
        <tissue evidence="4">Leaf</tissue>
    </source>
</reference>
<comment type="similarity">
    <text evidence="1">Belongs to the universal ribosomal protein uS7 family.</text>
</comment>
<name>A0A9J5W0J2_SOLCO</name>
<evidence type="ECO:0000256" key="1">
    <source>
        <dbReference type="ARBA" id="ARBA00007151"/>
    </source>
</evidence>
<sequence length="64" mass="7660">MAFKLSSGLVDLPKGERRCHTQKEETHRMAEANRAFAFYLSFASLRWKFDFPRMYPNFWPNSSR</sequence>
<proteinExistence type="inferred from homology"/>
<evidence type="ECO:0000256" key="3">
    <source>
        <dbReference type="ARBA" id="ARBA00023274"/>
    </source>
</evidence>
<evidence type="ECO:0000313" key="5">
    <source>
        <dbReference type="Proteomes" id="UP000824120"/>
    </source>
</evidence>
<dbReference type="AlphaFoldDB" id="A0A9J5W0J2"/>
<organism evidence="4 5">
    <name type="scientific">Solanum commersonii</name>
    <name type="common">Commerson's wild potato</name>
    <name type="synonym">Commerson's nightshade</name>
    <dbReference type="NCBI Taxonomy" id="4109"/>
    <lineage>
        <taxon>Eukaryota</taxon>
        <taxon>Viridiplantae</taxon>
        <taxon>Streptophyta</taxon>
        <taxon>Embryophyta</taxon>
        <taxon>Tracheophyta</taxon>
        <taxon>Spermatophyta</taxon>
        <taxon>Magnoliopsida</taxon>
        <taxon>eudicotyledons</taxon>
        <taxon>Gunneridae</taxon>
        <taxon>Pentapetalae</taxon>
        <taxon>asterids</taxon>
        <taxon>lamiids</taxon>
        <taxon>Solanales</taxon>
        <taxon>Solanaceae</taxon>
        <taxon>Solanoideae</taxon>
        <taxon>Solaneae</taxon>
        <taxon>Solanum</taxon>
    </lineage>
</organism>
<dbReference type="Gene3D" id="1.10.455.10">
    <property type="entry name" value="Ribosomal protein S7 domain"/>
    <property type="match status" value="1"/>
</dbReference>
<keyword evidence="5" id="KW-1185">Reference proteome</keyword>
<dbReference type="Proteomes" id="UP000824120">
    <property type="component" value="Unassembled WGS sequence"/>
</dbReference>
<dbReference type="GO" id="GO:0005840">
    <property type="term" value="C:ribosome"/>
    <property type="evidence" value="ECO:0007669"/>
    <property type="project" value="UniProtKB-KW"/>
</dbReference>
<dbReference type="OrthoDB" id="35139at2759"/>
<comment type="caution">
    <text evidence="4">The sequence shown here is derived from an EMBL/GenBank/DDBJ whole genome shotgun (WGS) entry which is preliminary data.</text>
</comment>
<dbReference type="GO" id="GO:1990904">
    <property type="term" value="C:ribonucleoprotein complex"/>
    <property type="evidence" value="ECO:0007669"/>
    <property type="project" value="UniProtKB-KW"/>
</dbReference>
<dbReference type="InterPro" id="IPR036823">
    <property type="entry name" value="Ribosomal_uS7_dom_sf"/>
</dbReference>
<keyword evidence="3" id="KW-0687">Ribonucleoprotein</keyword>
<protein>
    <submittedName>
        <fullName evidence="4">Uncharacterized protein</fullName>
    </submittedName>
</protein>
<keyword evidence="2" id="KW-0689">Ribosomal protein</keyword>
<gene>
    <name evidence="4" type="ORF">H5410_063963</name>
</gene>
<accession>A0A9J5W0J2</accession>
<evidence type="ECO:0000313" key="4">
    <source>
        <dbReference type="EMBL" id="KAG5569003.1"/>
    </source>
</evidence>
<dbReference type="SUPFAM" id="SSF47973">
    <property type="entry name" value="Ribosomal protein S7"/>
    <property type="match status" value="1"/>
</dbReference>